<reference evidence="2" key="2">
    <citation type="submission" date="2015-06" db="UniProtKB">
        <authorList>
            <consortium name="EnsemblPlants"/>
        </authorList>
    </citation>
    <scope>IDENTIFICATION</scope>
    <source>
        <strain evidence="2">DM1-3 516 R44</strain>
    </source>
</reference>
<dbReference type="GO" id="GO:0009523">
    <property type="term" value="C:photosystem II"/>
    <property type="evidence" value="ECO:0000318"/>
    <property type="project" value="GO_Central"/>
</dbReference>
<evidence type="ECO:0000313" key="2">
    <source>
        <dbReference type="EnsemblPlants" id="PGSC0003DMT400093017"/>
    </source>
</evidence>
<dbReference type="PaxDb" id="4113-PGSC0003DMT400093017"/>
<protein>
    <recommendedName>
        <fullName evidence="1">Putative plant transposon protein domain-containing protein</fullName>
    </recommendedName>
</protein>
<keyword evidence="3" id="KW-1185">Reference proteome</keyword>
<organism evidence="2 3">
    <name type="scientific">Solanum tuberosum</name>
    <name type="common">Potato</name>
    <dbReference type="NCBI Taxonomy" id="4113"/>
    <lineage>
        <taxon>Eukaryota</taxon>
        <taxon>Viridiplantae</taxon>
        <taxon>Streptophyta</taxon>
        <taxon>Embryophyta</taxon>
        <taxon>Tracheophyta</taxon>
        <taxon>Spermatophyta</taxon>
        <taxon>Magnoliopsida</taxon>
        <taxon>eudicotyledons</taxon>
        <taxon>Gunneridae</taxon>
        <taxon>Pentapetalae</taxon>
        <taxon>asterids</taxon>
        <taxon>lamiids</taxon>
        <taxon>Solanales</taxon>
        <taxon>Solanaceae</taxon>
        <taxon>Solanoideae</taxon>
        <taxon>Solaneae</taxon>
        <taxon>Solanum</taxon>
    </lineage>
</organism>
<reference evidence="3" key="1">
    <citation type="journal article" date="2011" name="Nature">
        <title>Genome sequence and analysis of the tuber crop potato.</title>
        <authorList>
            <consortium name="The Potato Genome Sequencing Consortium"/>
        </authorList>
    </citation>
    <scope>NUCLEOTIDE SEQUENCE [LARGE SCALE GENOMIC DNA]</scope>
    <source>
        <strain evidence="3">cv. DM1-3 516 R44</strain>
    </source>
</reference>
<dbReference type="PANTHER" id="PTHR33180:SF31">
    <property type="entry name" value="POLYPROTEIN PROTEIN"/>
    <property type="match status" value="1"/>
</dbReference>
<dbReference type="GO" id="GO:0009579">
    <property type="term" value="C:thylakoid"/>
    <property type="evidence" value="ECO:0000318"/>
    <property type="project" value="GO_Central"/>
</dbReference>
<dbReference type="Gramene" id="PGSC0003DMT400093017">
    <property type="protein sequence ID" value="PGSC0003DMT400093017"/>
    <property type="gene ID" value="PGSC0003DMG400042588"/>
</dbReference>
<feature type="domain" description="Putative plant transposon protein" evidence="1">
    <location>
        <begin position="45"/>
        <end position="235"/>
    </location>
</feature>
<dbReference type="PANTHER" id="PTHR33180">
    <property type="entry name" value="PHOTOSYSTEM II CP43 REACTION CENTER PROTEIN"/>
    <property type="match status" value="1"/>
</dbReference>
<accession>M1DR30</accession>
<dbReference type="Proteomes" id="UP000011115">
    <property type="component" value="Unassembled WGS sequence"/>
</dbReference>
<sequence length="364" mass="40397">MRSGPNFNPQPQLKGDGLSTIIEEKLLSLEGLEGKHPDVLETLRYHGFEQFTRPRDPYILSWVREFYTTYGELVPKNMKKASEFQPVKSVMVRGKGVECHSEHINAVLGRPLHSALPYNGLPIVQSLDDLKGWLASMISDTTPRWMDAGAPIEKRDMTITSRFWFGFIRSSIMPSQNESILHHPKAACLGSIMAKRRIDLGLLTSQEMAMRAKQKLTSLPFPVLITELCRYAGLPRDPANDIKVITSSSKDIRRIEAEFTREEVDRRRAAPTNTSLKVNIDSLLAEAPLPNPTSVPSGVAALYSSYSQAPADVRATRLKRSIPGMIDSAILATLTPLQISFDALTVKVIASESRQGEVSEVTAL</sequence>
<dbReference type="Pfam" id="PF20167">
    <property type="entry name" value="Transposase_32"/>
    <property type="match status" value="1"/>
</dbReference>
<dbReference type="HOGENOM" id="CLU_029307_12_0_1"/>
<evidence type="ECO:0000259" key="1">
    <source>
        <dbReference type="Pfam" id="PF20167"/>
    </source>
</evidence>
<dbReference type="InterPro" id="IPR046796">
    <property type="entry name" value="Transposase_32_dom"/>
</dbReference>
<name>M1DR30_SOLTU</name>
<dbReference type="EnsemblPlants" id="PGSC0003DMT400093017">
    <property type="protein sequence ID" value="PGSC0003DMT400093017"/>
    <property type="gene ID" value="PGSC0003DMG400042588"/>
</dbReference>
<evidence type="ECO:0000313" key="3">
    <source>
        <dbReference type="Proteomes" id="UP000011115"/>
    </source>
</evidence>
<dbReference type="InParanoid" id="M1DR30"/>
<dbReference type="AlphaFoldDB" id="M1DR30"/>
<proteinExistence type="predicted"/>